<feature type="signal peptide" evidence="2">
    <location>
        <begin position="1"/>
        <end position="23"/>
    </location>
</feature>
<reference evidence="3" key="1">
    <citation type="submission" date="2019-06" db="EMBL/GenBank/DDBJ databases">
        <authorList>
            <person name="Zheng W."/>
        </authorList>
    </citation>
    <scope>NUCLEOTIDE SEQUENCE</scope>
    <source>
        <strain evidence="3">QDHG01</strain>
    </source>
</reference>
<dbReference type="InterPro" id="IPR036249">
    <property type="entry name" value="Thioredoxin-like_sf"/>
</dbReference>
<evidence type="ECO:0000256" key="2">
    <source>
        <dbReference type="SAM" id="SignalP"/>
    </source>
</evidence>
<keyword evidence="1" id="KW-0472">Membrane</keyword>
<dbReference type="Proteomes" id="UP000785679">
    <property type="component" value="Unassembled WGS sequence"/>
</dbReference>
<keyword evidence="2" id="KW-0732">Signal</keyword>
<dbReference type="EMBL" id="RRYP01011106">
    <property type="protein sequence ID" value="TNV77953.1"/>
    <property type="molecule type" value="Genomic_DNA"/>
</dbReference>
<feature type="transmembrane region" description="Helical" evidence="1">
    <location>
        <begin position="322"/>
        <end position="342"/>
    </location>
</feature>
<evidence type="ECO:0000313" key="4">
    <source>
        <dbReference type="Proteomes" id="UP000785679"/>
    </source>
</evidence>
<gene>
    <name evidence="3" type="ORF">FGO68_gene13327</name>
</gene>
<protein>
    <recommendedName>
        <fullName evidence="5">Thioredoxin domain-containing protein</fullName>
    </recommendedName>
</protein>
<dbReference type="SUPFAM" id="SSF52833">
    <property type="entry name" value="Thioredoxin-like"/>
    <property type="match status" value="1"/>
</dbReference>
<name>A0A8J8NN70_HALGN</name>
<proteinExistence type="predicted"/>
<comment type="caution">
    <text evidence="3">The sequence shown here is derived from an EMBL/GenBank/DDBJ whole genome shotgun (WGS) entry which is preliminary data.</text>
</comment>
<sequence length="399" mass="46218">MKSKLILLLALLLSFSLQDYVDTEEIEQIRQELDTDQFLTEEVEEDQQVEGEGEFIVYASKWYEDLKGLSLQSNDDLISLCNSASNRHYVLHFYDPESQDSIRFSSSFNQIVDYFQTNFDIEAENGLEFYSGDIYTMPDAVSNFHVFDVPTLVFITVRSTCRDYFLFEGPYIDSDTPIRWILQKASGLIRKEIPIPEPEIISPPPPPAYQVINFDSVKQQVNNEPIPENYQEPAAHPSQNQLWYPDEGEDTMKSRIEKGYDFEYPKDSFVDGYTISRFNEAMMIFNQRQNLLQQLISHNLSMSIKNLTFDEPIIQLKSETPITLYLIGGFVFGFIVTSLLLIRTIKYFTIFYKQQNLTLATPPQIVHPANLQSEEEEEEVEIYYDEENGGDISDEEKVA</sequence>
<feature type="chain" id="PRO_5035212762" description="Thioredoxin domain-containing protein" evidence="2">
    <location>
        <begin position="24"/>
        <end position="399"/>
    </location>
</feature>
<evidence type="ECO:0008006" key="5">
    <source>
        <dbReference type="Google" id="ProtNLM"/>
    </source>
</evidence>
<keyword evidence="1" id="KW-1133">Transmembrane helix</keyword>
<evidence type="ECO:0000313" key="3">
    <source>
        <dbReference type="EMBL" id="TNV77953.1"/>
    </source>
</evidence>
<organism evidence="3 4">
    <name type="scientific">Halteria grandinella</name>
    <dbReference type="NCBI Taxonomy" id="5974"/>
    <lineage>
        <taxon>Eukaryota</taxon>
        <taxon>Sar</taxon>
        <taxon>Alveolata</taxon>
        <taxon>Ciliophora</taxon>
        <taxon>Intramacronucleata</taxon>
        <taxon>Spirotrichea</taxon>
        <taxon>Stichotrichia</taxon>
        <taxon>Sporadotrichida</taxon>
        <taxon>Halteriidae</taxon>
        <taxon>Halteria</taxon>
    </lineage>
</organism>
<accession>A0A8J8NN70</accession>
<keyword evidence="1" id="KW-0812">Transmembrane</keyword>
<dbReference type="AlphaFoldDB" id="A0A8J8NN70"/>
<evidence type="ECO:0000256" key="1">
    <source>
        <dbReference type="SAM" id="Phobius"/>
    </source>
</evidence>
<keyword evidence="4" id="KW-1185">Reference proteome</keyword>